<comment type="cofactor">
    <cofactor evidence="6">
        <name>[2Fe-2S] cluster</name>
        <dbReference type="ChEBI" id="CHEBI:190135"/>
    </cofactor>
</comment>
<keyword evidence="3" id="KW-0479">Metal-binding</keyword>
<dbReference type="InterPro" id="IPR028431">
    <property type="entry name" value="NADP_DH_HndA-like"/>
</dbReference>
<reference evidence="7" key="1">
    <citation type="submission" date="2022-12" db="EMBL/GenBank/DDBJ databases">
        <authorList>
            <person name="Wang J."/>
        </authorList>
    </citation>
    <scope>NUCLEOTIDE SEQUENCE</scope>
    <source>
        <strain evidence="7">HY-45-18</strain>
    </source>
</reference>
<gene>
    <name evidence="7" type="primary">nuoE</name>
    <name evidence="7" type="ORF">OW763_15970</name>
</gene>
<dbReference type="Gene3D" id="1.10.10.1590">
    <property type="entry name" value="NADH-quinone oxidoreductase subunit E"/>
    <property type="match status" value="1"/>
</dbReference>
<dbReference type="Pfam" id="PF01257">
    <property type="entry name" value="2Fe-2S_thioredx"/>
    <property type="match status" value="1"/>
</dbReference>
<dbReference type="Gene3D" id="3.40.30.10">
    <property type="entry name" value="Glutaredoxin"/>
    <property type="match status" value="1"/>
</dbReference>
<accession>A0ABT4D3K3</accession>
<dbReference type="InterPro" id="IPR042128">
    <property type="entry name" value="NuoE_dom"/>
</dbReference>
<evidence type="ECO:0000256" key="6">
    <source>
        <dbReference type="ARBA" id="ARBA00034078"/>
    </source>
</evidence>
<keyword evidence="5" id="KW-0411">Iron-sulfur</keyword>
<dbReference type="NCBIfam" id="NF005722">
    <property type="entry name" value="PRK07539.1-2"/>
    <property type="match status" value="1"/>
</dbReference>
<dbReference type="RefSeq" id="WP_268042500.1">
    <property type="nucleotide sequence ID" value="NZ_JAPQER010000012.1"/>
</dbReference>
<name>A0ABT4D3K3_9CLOT</name>
<evidence type="ECO:0000256" key="4">
    <source>
        <dbReference type="ARBA" id="ARBA00023004"/>
    </source>
</evidence>
<evidence type="ECO:0000256" key="1">
    <source>
        <dbReference type="ARBA" id="ARBA00010643"/>
    </source>
</evidence>
<protein>
    <submittedName>
        <fullName evidence="7">NADH-quinone oxidoreductase subunit NuoE</fullName>
        <ecNumber evidence="7">1.6.5.9</ecNumber>
    </submittedName>
</protein>
<evidence type="ECO:0000313" key="8">
    <source>
        <dbReference type="Proteomes" id="UP001078443"/>
    </source>
</evidence>
<evidence type="ECO:0000256" key="2">
    <source>
        <dbReference type="ARBA" id="ARBA00022714"/>
    </source>
</evidence>
<keyword evidence="7" id="KW-0560">Oxidoreductase</keyword>
<evidence type="ECO:0000256" key="5">
    <source>
        <dbReference type="ARBA" id="ARBA00023014"/>
    </source>
</evidence>
<dbReference type="SUPFAM" id="SSF52833">
    <property type="entry name" value="Thioredoxin-like"/>
    <property type="match status" value="1"/>
</dbReference>
<dbReference type="PROSITE" id="PS01099">
    <property type="entry name" value="COMPLEX1_24K"/>
    <property type="match status" value="1"/>
</dbReference>
<dbReference type="InterPro" id="IPR002023">
    <property type="entry name" value="NuoE-like"/>
</dbReference>
<keyword evidence="8" id="KW-1185">Reference proteome</keyword>
<dbReference type="GO" id="GO:0050136">
    <property type="term" value="F:NADH dehydrogenase (quinone) (non-electrogenic) activity"/>
    <property type="evidence" value="ECO:0007669"/>
    <property type="project" value="UniProtKB-EC"/>
</dbReference>
<dbReference type="PIRSF" id="PIRSF000216">
    <property type="entry name" value="NADH_DH_24kDa"/>
    <property type="match status" value="1"/>
</dbReference>
<dbReference type="EC" id="1.6.5.9" evidence="7"/>
<dbReference type="PANTHER" id="PTHR43342:SF2">
    <property type="entry name" value="POTENTIAL NAD-REDUCING HYDROGENASE SUBUNIT"/>
    <property type="match status" value="1"/>
</dbReference>
<dbReference type="InterPro" id="IPR041921">
    <property type="entry name" value="NuoE_N"/>
</dbReference>
<evidence type="ECO:0000313" key="7">
    <source>
        <dbReference type="EMBL" id="MCY6485818.1"/>
    </source>
</evidence>
<dbReference type="InterPro" id="IPR036249">
    <property type="entry name" value="Thioredoxin-like_sf"/>
</dbReference>
<comment type="caution">
    <text evidence="7">The sequence shown here is derived from an EMBL/GenBank/DDBJ whole genome shotgun (WGS) entry which is preliminary data.</text>
</comment>
<dbReference type="EMBL" id="JAPQER010000012">
    <property type="protein sequence ID" value="MCY6485818.1"/>
    <property type="molecule type" value="Genomic_DNA"/>
</dbReference>
<dbReference type="CDD" id="cd03064">
    <property type="entry name" value="TRX_Fd_NuoE"/>
    <property type="match status" value="1"/>
</dbReference>
<dbReference type="Proteomes" id="UP001078443">
    <property type="component" value="Unassembled WGS sequence"/>
</dbReference>
<evidence type="ECO:0000256" key="3">
    <source>
        <dbReference type="ARBA" id="ARBA00022723"/>
    </source>
</evidence>
<dbReference type="PANTHER" id="PTHR43342">
    <property type="entry name" value="NADH-QUINONE OXIDOREDUCTASE, E SUBUNIT"/>
    <property type="match status" value="1"/>
</dbReference>
<keyword evidence="4" id="KW-0408">Iron</keyword>
<sequence>MKENQHCCGCNLNDERLEKVKGISVEYKNVEGALIPVMHEVQDLYGYLPEEALQVVSKELNVPMSEIYGVATFYSLFTLEQKGKHVIKVCMGTACYVKGAQAIIEKLNKELGIEVGKTTKDGEFTLEAARCLGSCGLAPVMMIDDIVYGKVTPNDIPKILEEYK</sequence>
<organism evidence="7 8">
    <name type="scientific">Clostridium aestuarii</name>
    <dbReference type="NCBI Taxonomy" id="338193"/>
    <lineage>
        <taxon>Bacteria</taxon>
        <taxon>Bacillati</taxon>
        <taxon>Bacillota</taxon>
        <taxon>Clostridia</taxon>
        <taxon>Eubacteriales</taxon>
        <taxon>Clostridiaceae</taxon>
        <taxon>Clostridium</taxon>
    </lineage>
</organism>
<proteinExistence type="inferred from homology"/>
<comment type="similarity">
    <text evidence="1">Belongs to the complex I 24 kDa subunit family.</text>
</comment>
<keyword evidence="2" id="KW-0001">2Fe-2S</keyword>